<proteinExistence type="predicted"/>
<accession>A0AAX3F1A4</accession>
<dbReference type="AlphaFoldDB" id="A0AAX3F1A4"/>
<dbReference type="Proteomes" id="UP001164481">
    <property type="component" value="Chromosome"/>
</dbReference>
<evidence type="ECO:0000313" key="2">
    <source>
        <dbReference type="Proteomes" id="UP001164481"/>
    </source>
</evidence>
<reference evidence="1" key="1">
    <citation type="submission" date="2022-10" db="EMBL/GenBank/DDBJ databases">
        <authorList>
            <person name="Wei X."/>
        </authorList>
    </citation>
    <scope>NUCLEOTIDE SEQUENCE</scope>
    <source>
        <strain evidence="1">SD2</strain>
    </source>
</reference>
<gene>
    <name evidence="1" type="ORF">OIE46_01770</name>
</gene>
<protein>
    <submittedName>
        <fullName evidence="1">Uncharacterized protein</fullName>
    </submittedName>
</protein>
<dbReference type="RefSeq" id="WP_267274397.1">
    <property type="nucleotide sequence ID" value="NZ_CP034544.1"/>
</dbReference>
<name>A0AAX3F1A4_MYCSY</name>
<reference evidence="1" key="2">
    <citation type="submission" date="2022-11" db="EMBL/GenBank/DDBJ databases">
        <title>complete genomes of mycoplasma synoviae ZX313 strain and SD2 strain.</title>
        <authorList>
            <person name="Zhong Q."/>
        </authorList>
    </citation>
    <scope>NUCLEOTIDE SEQUENCE</scope>
    <source>
        <strain evidence="1">SD2</strain>
    </source>
</reference>
<evidence type="ECO:0000313" key="1">
    <source>
        <dbReference type="EMBL" id="UZW64776.1"/>
    </source>
</evidence>
<dbReference type="EMBL" id="CP107525">
    <property type="protein sequence ID" value="UZW64776.1"/>
    <property type="molecule type" value="Genomic_DNA"/>
</dbReference>
<sequence length="42" mass="5095">MAKYLEICHFSLIKKIRKNSSEYGYEQSLLEKHNTRIRKKPL</sequence>
<organism evidence="1 2">
    <name type="scientific">Mycoplasmopsis synoviae</name>
    <name type="common">Mycoplasma synoviae</name>
    <dbReference type="NCBI Taxonomy" id="2109"/>
    <lineage>
        <taxon>Bacteria</taxon>
        <taxon>Bacillati</taxon>
        <taxon>Mycoplasmatota</taxon>
        <taxon>Mycoplasmoidales</taxon>
        <taxon>Metamycoplasmataceae</taxon>
        <taxon>Mycoplasmopsis</taxon>
    </lineage>
</organism>